<evidence type="ECO:0000256" key="1">
    <source>
        <dbReference type="SAM" id="MobiDB-lite"/>
    </source>
</evidence>
<name>G3BBI1_CANTC</name>
<feature type="compositionally biased region" description="Basic and acidic residues" evidence="1">
    <location>
        <begin position="54"/>
        <end position="64"/>
    </location>
</feature>
<feature type="region of interest" description="Disordered" evidence="1">
    <location>
        <begin position="48"/>
        <end position="89"/>
    </location>
</feature>
<gene>
    <name evidence="2" type="ORF">CANTEDRAFT_115013</name>
</gene>
<dbReference type="KEGG" id="cten:18247673"/>
<evidence type="ECO:0000313" key="2">
    <source>
        <dbReference type="EMBL" id="EGV61544.1"/>
    </source>
</evidence>
<feature type="non-terminal residue" evidence="2">
    <location>
        <position position="153"/>
    </location>
</feature>
<organism evidence="3">
    <name type="scientific">Candida tenuis (strain ATCC 10573 / BCRC 21748 / CBS 615 / JCM 9827 / NBRC 10315 / NRRL Y-1498 / VKM Y-70)</name>
    <name type="common">Yeast</name>
    <name type="synonym">Yamadazyma tenuis</name>
    <dbReference type="NCBI Taxonomy" id="590646"/>
    <lineage>
        <taxon>Eukaryota</taxon>
        <taxon>Fungi</taxon>
        <taxon>Dikarya</taxon>
        <taxon>Ascomycota</taxon>
        <taxon>Saccharomycotina</taxon>
        <taxon>Pichiomycetes</taxon>
        <taxon>Debaryomycetaceae</taxon>
        <taxon>Yamadazyma</taxon>
    </lineage>
</organism>
<dbReference type="EMBL" id="GL996527">
    <property type="protein sequence ID" value="EGV61544.1"/>
    <property type="molecule type" value="Genomic_DNA"/>
</dbReference>
<evidence type="ECO:0000313" key="3">
    <source>
        <dbReference type="Proteomes" id="UP000000707"/>
    </source>
</evidence>
<proteinExistence type="predicted"/>
<dbReference type="GeneID" id="18247673"/>
<accession>G3BBI1</accession>
<dbReference type="HOGENOM" id="CLU_1717562_0_0_1"/>
<sequence length="153" mass="16837">MSGLQSNPLLSDPSIVQVSSNDQTSINIAAQNQTTSLEPSNVLSQLLDSAMSKAAKETSPEFELKTSSSSSSPKSVKSNRYEISATKSNSSQVYSIDELMSLIPLADATIADQLPPKEFWCLFHVNKKQHFQKEFGGKHNKRNNTFNNNNNNN</sequence>
<dbReference type="AlphaFoldDB" id="G3BBI1"/>
<keyword evidence="3" id="KW-1185">Reference proteome</keyword>
<dbReference type="Proteomes" id="UP000000707">
    <property type="component" value="Unassembled WGS sequence"/>
</dbReference>
<dbReference type="eggNOG" id="ENOG502S0PT">
    <property type="taxonomic scope" value="Eukaryota"/>
</dbReference>
<protein>
    <submittedName>
        <fullName evidence="2">Uncharacterized protein</fullName>
    </submittedName>
</protein>
<feature type="compositionally biased region" description="Low complexity" evidence="1">
    <location>
        <begin position="65"/>
        <end position="78"/>
    </location>
</feature>
<dbReference type="OrthoDB" id="4091299at2759"/>
<reference evidence="2 3" key="1">
    <citation type="journal article" date="2011" name="Proc. Natl. Acad. Sci. U.S.A.">
        <title>Comparative genomics of xylose-fermenting fungi for enhanced biofuel production.</title>
        <authorList>
            <person name="Wohlbach D.J."/>
            <person name="Kuo A."/>
            <person name="Sato T.K."/>
            <person name="Potts K.M."/>
            <person name="Salamov A.A."/>
            <person name="LaButti K.M."/>
            <person name="Sun H."/>
            <person name="Clum A."/>
            <person name="Pangilinan J.L."/>
            <person name="Lindquist E.A."/>
            <person name="Lucas S."/>
            <person name="Lapidus A."/>
            <person name="Jin M."/>
            <person name="Gunawan C."/>
            <person name="Balan V."/>
            <person name="Dale B.E."/>
            <person name="Jeffries T.W."/>
            <person name="Zinkel R."/>
            <person name="Barry K.W."/>
            <person name="Grigoriev I.V."/>
            <person name="Gasch A.P."/>
        </authorList>
    </citation>
    <scope>NUCLEOTIDE SEQUENCE [LARGE SCALE GENOMIC DNA]</scope>
    <source>
        <strain evidence="3">ATCC 10573 / BCRC 21748 / CBS 615 / JCM 9827 / NBRC 10315 / NRRL Y-1498 / VKM Y-70</strain>
    </source>
</reference>